<protein>
    <submittedName>
        <fullName evidence="1">Uncharacterized protein</fullName>
    </submittedName>
</protein>
<evidence type="ECO:0000313" key="2">
    <source>
        <dbReference type="Proteomes" id="UP001219568"/>
    </source>
</evidence>
<accession>A0AAD6IMA0</accession>
<reference evidence="1" key="1">
    <citation type="journal article" date="2023" name="IMA Fungus">
        <title>Comparative genomic study of the Penicillium genus elucidates a diverse pangenome and 15 lateral gene transfer events.</title>
        <authorList>
            <person name="Petersen C."/>
            <person name="Sorensen T."/>
            <person name="Nielsen M.R."/>
            <person name="Sondergaard T.E."/>
            <person name="Sorensen J.L."/>
            <person name="Fitzpatrick D.A."/>
            <person name="Frisvad J.C."/>
            <person name="Nielsen K.L."/>
        </authorList>
    </citation>
    <scope>NUCLEOTIDE SEQUENCE</scope>
    <source>
        <strain evidence="1">IBT 15450</strain>
    </source>
</reference>
<dbReference type="AlphaFoldDB" id="A0AAD6IMA0"/>
<organism evidence="1 2">
    <name type="scientific">Penicillium canescens</name>
    <dbReference type="NCBI Taxonomy" id="5083"/>
    <lineage>
        <taxon>Eukaryota</taxon>
        <taxon>Fungi</taxon>
        <taxon>Dikarya</taxon>
        <taxon>Ascomycota</taxon>
        <taxon>Pezizomycotina</taxon>
        <taxon>Eurotiomycetes</taxon>
        <taxon>Eurotiomycetidae</taxon>
        <taxon>Eurotiales</taxon>
        <taxon>Aspergillaceae</taxon>
        <taxon>Penicillium</taxon>
    </lineage>
</organism>
<comment type="caution">
    <text evidence="1">The sequence shown here is derived from an EMBL/GenBank/DDBJ whole genome shotgun (WGS) entry which is preliminary data.</text>
</comment>
<feature type="non-terminal residue" evidence="1">
    <location>
        <position position="1"/>
    </location>
</feature>
<proteinExistence type="predicted"/>
<gene>
    <name evidence="1" type="ORF">N7460_000188</name>
</gene>
<sequence length="63" mass="7317">SLFDLSRQKRKKEKYKDILIALLSIVVSGKIENTAYYLRDSKEIINLYSVHKASRSLKQSDTL</sequence>
<dbReference type="EMBL" id="JAQJZL010000001">
    <property type="protein sequence ID" value="KAJ6056914.1"/>
    <property type="molecule type" value="Genomic_DNA"/>
</dbReference>
<reference evidence="1" key="2">
    <citation type="submission" date="2023-01" db="EMBL/GenBank/DDBJ databases">
        <authorList>
            <person name="Petersen C."/>
        </authorList>
    </citation>
    <scope>NUCLEOTIDE SEQUENCE</scope>
    <source>
        <strain evidence="1">IBT 15450</strain>
    </source>
</reference>
<name>A0AAD6IMA0_PENCN</name>
<evidence type="ECO:0000313" key="1">
    <source>
        <dbReference type="EMBL" id="KAJ6056914.1"/>
    </source>
</evidence>
<dbReference type="Proteomes" id="UP001219568">
    <property type="component" value="Unassembled WGS sequence"/>
</dbReference>
<keyword evidence="2" id="KW-1185">Reference proteome</keyword>